<comment type="subcellular location">
    <subcellularLocation>
        <location evidence="1">Membrane</location>
    </subcellularLocation>
</comment>
<evidence type="ECO:0000256" key="3">
    <source>
        <dbReference type="ARBA" id="ARBA00022737"/>
    </source>
</evidence>
<evidence type="ECO:0000256" key="8">
    <source>
        <dbReference type="SAM" id="MobiDB-lite"/>
    </source>
</evidence>
<keyword evidence="4 7" id="KW-0106">Calcium</keyword>
<dbReference type="PROSITE" id="PS00232">
    <property type="entry name" value="CADHERIN_1"/>
    <property type="match status" value="2"/>
</dbReference>
<feature type="domain" description="Cadherin" evidence="10">
    <location>
        <begin position="669"/>
        <end position="769"/>
    </location>
</feature>
<feature type="domain" description="Cadherin" evidence="10">
    <location>
        <begin position="468"/>
        <end position="567"/>
    </location>
</feature>
<evidence type="ECO:0000256" key="5">
    <source>
        <dbReference type="ARBA" id="ARBA00022989"/>
    </source>
</evidence>
<dbReference type="PANTHER" id="PTHR24026">
    <property type="entry name" value="FAT ATYPICAL CADHERIN-RELATED"/>
    <property type="match status" value="1"/>
</dbReference>
<evidence type="ECO:0000256" key="1">
    <source>
        <dbReference type="ARBA" id="ARBA00004370"/>
    </source>
</evidence>
<evidence type="ECO:0000256" key="9">
    <source>
        <dbReference type="SAM" id="Phobius"/>
    </source>
</evidence>
<dbReference type="PANTHER" id="PTHR24026:SF93">
    <property type="entry name" value="CADHERIN-99C"/>
    <property type="match status" value="1"/>
</dbReference>
<keyword evidence="5 9" id="KW-1133">Transmembrane helix</keyword>
<feature type="domain" description="Cadherin" evidence="10">
    <location>
        <begin position="141"/>
        <end position="250"/>
    </location>
</feature>
<dbReference type="FunFam" id="2.60.40.60:FF:000403">
    <property type="entry name" value="Protocadherin 15"/>
    <property type="match status" value="1"/>
</dbReference>
<feature type="domain" description="Cadherin" evidence="10">
    <location>
        <begin position="1003"/>
        <end position="1114"/>
    </location>
</feature>
<evidence type="ECO:0000256" key="7">
    <source>
        <dbReference type="PROSITE-ProRule" id="PRU00043"/>
    </source>
</evidence>
<dbReference type="FunFam" id="2.60.40.60:FF:000275">
    <property type="entry name" value="Si:dkey-30k22.7"/>
    <property type="match status" value="1"/>
</dbReference>
<gene>
    <name evidence="11" type="ORF">RUM43_003351</name>
</gene>
<evidence type="ECO:0000256" key="4">
    <source>
        <dbReference type="ARBA" id="ARBA00022837"/>
    </source>
</evidence>
<dbReference type="GO" id="GO:0007156">
    <property type="term" value="P:homophilic cell adhesion via plasma membrane adhesion molecules"/>
    <property type="evidence" value="ECO:0007669"/>
    <property type="project" value="InterPro"/>
</dbReference>
<dbReference type="SUPFAM" id="SSF49313">
    <property type="entry name" value="Cadherin-like"/>
    <property type="match status" value="10"/>
</dbReference>
<dbReference type="Gene3D" id="2.60.40.60">
    <property type="entry name" value="Cadherins"/>
    <property type="match status" value="10"/>
</dbReference>
<feature type="domain" description="Cadherin" evidence="10">
    <location>
        <begin position="770"/>
        <end position="876"/>
    </location>
</feature>
<dbReference type="GO" id="GO:0005886">
    <property type="term" value="C:plasma membrane"/>
    <property type="evidence" value="ECO:0007669"/>
    <property type="project" value="InterPro"/>
</dbReference>
<evidence type="ECO:0000313" key="12">
    <source>
        <dbReference type="Proteomes" id="UP001372834"/>
    </source>
</evidence>
<feature type="domain" description="Cadherin" evidence="10">
    <location>
        <begin position="251"/>
        <end position="365"/>
    </location>
</feature>
<dbReference type="GO" id="GO:0060429">
    <property type="term" value="P:epithelium development"/>
    <property type="evidence" value="ECO:0007669"/>
    <property type="project" value="UniProtKB-ARBA"/>
</dbReference>
<feature type="domain" description="Cadherin" evidence="10">
    <location>
        <begin position="382"/>
        <end position="467"/>
    </location>
</feature>
<dbReference type="FunFam" id="2.60.40.60:FF:000363">
    <property type="entry name" value="Dachsous cadherin-related 1a"/>
    <property type="match status" value="1"/>
</dbReference>
<keyword evidence="6 9" id="KW-0472">Membrane</keyword>
<dbReference type="CDD" id="cd11304">
    <property type="entry name" value="Cadherin_repeat"/>
    <property type="match status" value="10"/>
</dbReference>
<evidence type="ECO:0000259" key="10">
    <source>
        <dbReference type="PROSITE" id="PS50268"/>
    </source>
</evidence>
<feature type="region of interest" description="Disordered" evidence="8">
    <location>
        <begin position="1371"/>
        <end position="1394"/>
    </location>
</feature>
<dbReference type="PRINTS" id="PR00205">
    <property type="entry name" value="CADHERIN"/>
</dbReference>
<dbReference type="EMBL" id="JAWJWE010000036">
    <property type="protein sequence ID" value="KAK6629534.1"/>
    <property type="molecule type" value="Genomic_DNA"/>
</dbReference>
<keyword evidence="2 9" id="KW-0812">Transmembrane</keyword>
<dbReference type="Pfam" id="PF00028">
    <property type="entry name" value="Cadherin"/>
    <property type="match status" value="7"/>
</dbReference>
<feature type="transmembrane region" description="Helical" evidence="9">
    <location>
        <begin position="1235"/>
        <end position="1262"/>
    </location>
</feature>
<organism evidence="11 12">
    <name type="scientific">Polyplax serrata</name>
    <name type="common">Common mouse louse</name>
    <dbReference type="NCBI Taxonomy" id="468196"/>
    <lineage>
        <taxon>Eukaryota</taxon>
        <taxon>Metazoa</taxon>
        <taxon>Ecdysozoa</taxon>
        <taxon>Arthropoda</taxon>
        <taxon>Hexapoda</taxon>
        <taxon>Insecta</taxon>
        <taxon>Pterygota</taxon>
        <taxon>Neoptera</taxon>
        <taxon>Paraneoptera</taxon>
        <taxon>Psocodea</taxon>
        <taxon>Troctomorpha</taxon>
        <taxon>Phthiraptera</taxon>
        <taxon>Anoplura</taxon>
        <taxon>Polyplacidae</taxon>
        <taxon>Polyplax</taxon>
    </lineage>
</organism>
<dbReference type="FunFam" id="2.60.40.60:FF:000020">
    <property type="entry name" value="Dachsous cadherin-related 1b"/>
    <property type="match status" value="1"/>
</dbReference>
<reference evidence="11 12" key="1">
    <citation type="submission" date="2023-10" db="EMBL/GenBank/DDBJ databases">
        <title>Genomes of two closely related lineages of the louse Polyplax serrata with different host specificities.</title>
        <authorList>
            <person name="Martinu J."/>
            <person name="Tarabai H."/>
            <person name="Stefka J."/>
            <person name="Hypsa V."/>
        </authorList>
    </citation>
    <scope>NUCLEOTIDE SEQUENCE [LARGE SCALE GENOMIC DNA]</scope>
    <source>
        <strain evidence="11">HR10_N</strain>
    </source>
</reference>
<dbReference type="InterPro" id="IPR002126">
    <property type="entry name" value="Cadherin-like_dom"/>
</dbReference>
<proteinExistence type="predicted"/>
<keyword evidence="3" id="KW-0677">Repeat</keyword>
<dbReference type="Proteomes" id="UP001372834">
    <property type="component" value="Unassembled WGS sequence"/>
</dbReference>
<name>A0AAN8NVA5_POLSC</name>
<dbReference type="InterPro" id="IPR020894">
    <property type="entry name" value="Cadherin_CS"/>
</dbReference>
<dbReference type="FunFam" id="2.60.40.60:FF:000315">
    <property type="entry name" value="CaDHerin family"/>
    <property type="match status" value="1"/>
</dbReference>
<sequence>MTNVFFFRFQLTPVGTTIYQGIQARDIDAGVNGLVEYTIVPGDGKNLTTTDGVGRSRITVGDGYGFFAINLPHQGQVTVNRSLDYEKTQRYLVTIVASDRPRNSSEKFSSTTTLTVNVNDDDDQDPSFIYKGCMLLEGACINPEYSASVSSGVLAGVLNIHPEKIQAVDMDSINAAIEYGFLSGTPSNYADYFHINPTTGVVRQIRPVDTSVTKNFDIIVKAEEVTEARRFATAKLSVTVKPVDVNPPQIHATAVEGMVMENAPVGTKVVDKNGAPIHLTVTDPDLGPEDPKPAYAFELTTDFFRIDDEGLLVVNQENLDRDPPSPGKFRFQVVAREKSNNGNAASTPLAITVFLEDVNDNAPTLQMLPPITVEAGEGKREVVQVEATDNDYGENAVISYSIYHVSNNGRGKFKIDPHTGLLTTSGKLIAGEQYSITVQATDTGGKLSQTIVEVTIIPGPNTRSPIFSQPVYDLQVSEGASINSTVATIIAVDPEKDPVTYSILTGNDLRQFSIGYNSGVISVIRKLDREDLTRYQLLIKAEDTGGLSSTATVNIKVTDINDKNPEFVDTPYEFKVKEREANKTVGSVRAIDSDEGINAMVTYSLPKDIPFVINETTGVIKTAVALDYENQKEHKFVVTAKDGAPDPRLATATVTVQVQDIEDEVPTFSILQYKSRVPENVPGYMIIRVKADDRDTVKKITYVIKQGPTDIFTVDPQTGELKCTKGLDYERESNYTIIIGTVENQSQEPGATTKVIIQVEDRNDIPPVFTTVPKPLTLDDEVSIGTPILTLTATDSDGTPPGNKVRYELIGRRKASKYFQIDPDTGVLQVRDDLRKETDTEYQVDVKAYDLGEPSLSSVTTVPIYVKHTATVPPEIGLGFADDFYSIEVPENATARQLIKTLLVINGRAHNGGVPLKCDIISGNNEGLFYTNITAERNCEVRLKLSKLDHEVTDQYQLNIKLDTLSGLVNPEKSLTTLKIHVTDINDNAPEFVFPQAKYKSPTPNVYYGAIAKDSQFGTNVLTVKAVDKDSGKFSSVSYGIVPNDRGSEYFAIDNVTGVVRTKKLVDSVDKGNLPLTFKVLARDNYLSPSNSNTNEAKVVVNLIDNEHRLILVLEDAKRDAVQESKTDIEEILQEHSGLIVGIEKFAPKQYLNENKTLESDNSATDIWFYAIDPETETILDINQTKLQRSILDKGVMSNITFDVSGNIQVTASMIHGPLVETKQRTAIAAVTWDIFPYTIIVIACLILVLGIVGIIYICISWSRYKAFKERMQRSYVVPRYDPVFVEPNNLKEYETQVLQMSVPLDDSESYNDLQLDFSAKNHAFSMENVSYITKENNRSGGQSPVSFDAGTTARTSTLSGGMGHHNNLLNNHDFQNTHYQRSPDDSISHNLNISSTNDNVLFREKKDFNTHMSYKSDRSPVETTTEL</sequence>
<accession>A0AAN8NVA5</accession>
<feature type="domain" description="Cadherin" evidence="10">
    <location>
        <begin position="881"/>
        <end position="992"/>
    </location>
</feature>
<feature type="domain" description="Cadherin" evidence="10">
    <location>
        <begin position="568"/>
        <end position="668"/>
    </location>
</feature>
<evidence type="ECO:0000313" key="11">
    <source>
        <dbReference type="EMBL" id="KAK6629534.1"/>
    </source>
</evidence>
<dbReference type="PROSITE" id="PS50268">
    <property type="entry name" value="CADHERIN_2"/>
    <property type="match status" value="10"/>
</dbReference>
<protein>
    <recommendedName>
        <fullName evidence="10">Cadherin domain-containing protein</fullName>
    </recommendedName>
</protein>
<comment type="caution">
    <text evidence="11">The sequence shown here is derived from an EMBL/GenBank/DDBJ whole genome shotgun (WGS) entry which is preliminary data.</text>
</comment>
<dbReference type="GO" id="GO:0005509">
    <property type="term" value="F:calcium ion binding"/>
    <property type="evidence" value="ECO:0007669"/>
    <property type="project" value="UniProtKB-UniRule"/>
</dbReference>
<dbReference type="GO" id="GO:0009653">
    <property type="term" value="P:anatomical structure morphogenesis"/>
    <property type="evidence" value="ECO:0007669"/>
    <property type="project" value="UniProtKB-ARBA"/>
</dbReference>
<dbReference type="FunFam" id="2.60.40.60:FF:000381">
    <property type="entry name" value="Protocadherin 15"/>
    <property type="match status" value="1"/>
</dbReference>
<dbReference type="SMART" id="SM00112">
    <property type="entry name" value="CA"/>
    <property type="match status" value="10"/>
</dbReference>
<evidence type="ECO:0000256" key="6">
    <source>
        <dbReference type="ARBA" id="ARBA00023136"/>
    </source>
</evidence>
<feature type="domain" description="Cadherin" evidence="10">
    <location>
        <begin position="12"/>
        <end position="128"/>
    </location>
</feature>
<evidence type="ECO:0000256" key="2">
    <source>
        <dbReference type="ARBA" id="ARBA00022692"/>
    </source>
</evidence>
<dbReference type="InterPro" id="IPR015919">
    <property type="entry name" value="Cadherin-like_sf"/>
</dbReference>